<dbReference type="PATRIC" id="fig|106634.4.peg.487"/>
<organism evidence="12 13">
    <name type="scientific">Thioalkalivibrio versutus</name>
    <dbReference type="NCBI Taxonomy" id="106634"/>
    <lineage>
        <taxon>Bacteria</taxon>
        <taxon>Pseudomonadati</taxon>
        <taxon>Pseudomonadota</taxon>
        <taxon>Gammaproteobacteria</taxon>
        <taxon>Chromatiales</taxon>
        <taxon>Ectothiorhodospiraceae</taxon>
        <taxon>Thioalkalivibrio</taxon>
    </lineage>
</organism>
<sequence length="179" mass="20493">MERLREEYESTVKQALREQFSYANVMEIPRVTKVTLNMGLGDAVADKKVIEHAVSDMTAIAGQKPVVTKARKSIAGFKIRDDYPIGCKVTLRRREMYEFLDRLISVALPRVRDFRGFSAKAFDGRGNYSMGIKEQIIFPEIDYDRVDKLRGMDITITTSARTDAEAKALLEAFRFPFRQ</sequence>
<dbReference type="GO" id="GO:0006412">
    <property type="term" value="P:translation"/>
    <property type="evidence" value="ECO:0007669"/>
    <property type="project" value="UniProtKB-UniRule"/>
</dbReference>
<keyword evidence="4 8" id="KW-0694">RNA-binding</keyword>
<feature type="domain" description="Large ribosomal subunit protein uL5 N-terminal" evidence="10">
    <location>
        <begin position="24"/>
        <end position="80"/>
    </location>
</feature>
<evidence type="ECO:0000259" key="11">
    <source>
        <dbReference type="Pfam" id="PF00673"/>
    </source>
</evidence>
<dbReference type="HAMAP" id="MF_01333_B">
    <property type="entry name" value="Ribosomal_uL5_B"/>
    <property type="match status" value="1"/>
</dbReference>
<dbReference type="InterPro" id="IPR022803">
    <property type="entry name" value="Ribosomal_uL5_dom_sf"/>
</dbReference>
<dbReference type="PANTHER" id="PTHR11994">
    <property type="entry name" value="60S RIBOSOMAL PROTEIN L11-RELATED"/>
    <property type="match status" value="1"/>
</dbReference>
<gene>
    <name evidence="8" type="primary">rplE</name>
    <name evidence="12" type="ORF">TVD_02420</name>
</gene>
<evidence type="ECO:0000256" key="7">
    <source>
        <dbReference type="ARBA" id="ARBA00035245"/>
    </source>
</evidence>
<dbReference type="Proteomes" id="UP000064201">
    <property type="component" value="Chromosome"/>
</dbReference>
<dbReference type="GO" id="GO:0005840">
    <property type="term" value="C:ribosome"/>
    <property type="evidence" value="ECO:0007669"/>
    <property type="project" value="UniProtKB-KW"/>
</dbReference>
<keyword evidence="3 8" id="KW-0699">rRNA-binding</keyword>
<dbReference type="PIRSF" id="PIRSF002161">
    <property type="entry name" value="Ribosomal_L5"/>
    <property type="match status" value="1"/>
</dbReference>
<evidence type="ECO:0000313" key="13">
    <source>
        <dbReference type="Proteomes" id="UP000064201"/>
    </source>
</evidence>
<dbReference type="EMBL" id="CP011367">
    <property type="protein sequence ID" value="AKJ94296.1"/>
    <property type="molecule type" value="Genomic_DNA"/>
</dbReference>
<dbReference type="PROSITE" id="PS00358">
    <property type="entry name" value="RIBOSOMAL_L5"/>
    <property type="match status" value="1"/>
</dbReference>
<dbReference type="InterPro" id="IPR020930">
    <property type="entry name" value="Ribosomal_uL5_bac-type"/>
</dbReference>
<comment type="similarity">
    <text evidence="1 8 9">Belongs to the universal ribosomal protein uL5 family.</text>
</comment>
<dbReference type="RefSeq" id="WP_047250719.1">
    <property type="nucleotide sequence ID" value="NZ_CP011367.1"/>
</dbReference>
<dbReference type="GO" id="GO:0003735">
    <property type="term" value="F:structural constituent of ribosome"/>
    <property type="evidence" value="ECO:0007669"/>
    <property type="project" value="InterPro"/>
</dbReference>
<proteinExistence type="inferred from homology"/>
<comment type="subunit">
    <text evidence="8">Part of the 50S ribosomal subunit; part of the 5S rRNA/L5/L18/L25 subcomplex. Contacts the 5S rRNA and the P site tRNA. Forms a bridge to the 30S subunit in the 70S ribosome.</text>
</comment>
<dbReference type="Gene3D" id="3.30.1440.10">
    <property type="match status" value="1"/>
</dbReference>
<dbReference type="GO" id="GO:0000049">
    <property type="term" value="F:tRNA binding"/>
    <property type="evidence" value="ECO:0007669"/>
    <property type="project" value="UniProtKB-UniRule"/>
</dbReference>
<dbReference type="STRING" id="106634.TVD_02420"/>
<dbReference type="OrthoDB" id="9806626at2"/>
<dbReference type="FunFam" id="3.30.1440.10:FF:000001">
    <property type="entry name" value="50S ribosomal protein L5"/>
    <property type="match status" value="1"/>
</dbReference>
<dbReference type="GO" id="GO:0019843">
    <property type="term" value="F:rRNA binding"/>
    <property type="evidence" value="ECO:0007669"/>
    <property type="project" value="UniProtKB-UniRule"/>
</dbReference>
<evidence type="ECO:0000256" key="9">
    <source>
        <dbReference type="RuleBase" id="RU003930"/>
    </source>
</evidence>
<evidence type="ECO:0000313" key="12">
    <source>
        <dbReference type="EMBL" id="AKJ94296.1"/>
    </source>
</evidence>
<name>A0A0G3G609_9GAMM</name>
<dbReference type="KEGG" id="tvr:TVD_02420"/>
<reference evidence="12 13" key="1">
    <citation type="submission" date="2015-04" db="EMBL/GenBank/DDBJ databases">
        <title>Complete Sequence for the Genome of the Thioalkalivibrio versutus D301.</title>
        <authorList>
            <person name="Mu T."/>
            <person name="Zhou J."/>
            <person name="Xu X."/>
        </authorList>
    </citation>
    <scope>NUCLEOTIDE SEQUENCE [LARGE SCALE GENOMIC DNA]</scope>
    <source>
        <strain evidence="12 13">D301</strain>
    </source>
</reference>
<evidence type="ECO:0000256" key="8">
    <source>
        <dbReference type="HAMAP-Rule" id="MF_01333"/>
    </source>
</evidence>
<keyword evidence="5 8" id="KW-0689">Ribosomal protein</keyword>
<dbReference type="NCBIfam" id="NF000585">
    <property type="entry name" value="PRK00010.1"/>
    <property type="match status" value="1"/>
</dbReference>
<evidence type="ECO:0000256" key="6">
    <source>
        <dbReference type="ARBA" id="ARBA00023274"/>
    </source>
</evidence>
<evidence type="ECO:0000256" key="2">
    <source>
        <dbReference type="ARBA" id="ARBA00022555"/>
    </source>
</evidence>
<dbReference type="Pfam" id="PF00281">
    <property type="entry name" value="Ribosomal_L5"/>
    <property type="match status" value="1"/>
</dbReference>
<comment type="function">
    <text evidence="8">This is 1 of the proteins that bind and probably mediate the attachment of the 5S RNA into the large ribosomal subunit, where it forms part of the central protuberance. In the 70S ribosome it contacts protein S13 of the 30S subunit (bridge B1b), connecting the 2 subunits; this bridge is implicated in subunit movement. Contacts the P site tRNA; the 5S rRNA and some of its associated proteins might help stabilize positioning of ribosome-bound tRNAs.</text>
</comment>
<dbReference type="InterPro" id="IPR020929">
    <property type="entry name" value="Ribosomal_uL5_CS"/>
</dbReference>
<keyword evidence="13" id="KW-1185">Reference proteome</keyword>
<dbReference type="InterPro" id="IPR031310">
    <property type="entry name" value="Ribosomal_uL5_N"/>
</dbReference>
<dbReference type="AlphaFoldDB" id="A0A0G3G609"/>
<evidence type="ECO:0000256" key="1">
    <source>
        <dbReference type="ARBA" id="ARBA00008553"/>
    </source>
</evidence>
<dbReference type="InterPro" id="IPR031309">
    <property type="entry name" value="Ribosomal_uL5_C"/>
</dbReference>
<accession>A0A0G3G609</accession>
<evidence type="ECO:0000256" key="3">
    <source>
        <dbReference type="ARBA" id="ARBA00022730"/>
    </source>
</evidence>
<keyword evidence="2 8" id="KW-0820">tRNA-binding</keyword>
<dbReference type="InterPro" id="IPR002132">
    <property type="entry name" value="Ribosomal_uL5"/>
</dbReference>
<feature type="domain" description="Large ribosomal subunit protein uL5 C-terminal" evidence="11">
    <location>
        <begin position="84"/>
        <end position="177"/>
    </location>
</feature>
<dbReference type="GO" id="GO:1990904">
    <property type="term" value="C:ribonucleoprotein complex"/>
    <property type="evidence" value="ECO:0007669"/>
    <property type="project" value="UniProtKB-KW"/>
</dbReference>
<dbReference type="Pfam" id="PF00673">
    <property type="entry name" value="Ribosomal_L5_C"/>
    <property type="match status" value="1"/>
</dbReference>
<evidence type="ECO:0000256" key="5">
    <source>
        <dbReference type="ARBA" id="ARBA00022980"/>
    </source>
</evidence>
<dbReference type="SUPFAM" id="SSF55282">
    <property type="entry name" value="RL5-like"/>
    <property type="match status" value="1"/>
</dbReference>
<evidence type="ECO:0000259" key="10">
    <source>
        <dbReference type="Pfam" id="PF00281"/>
    </source>
</evidence>
<protein>
    <recommendedName>
        <fullName evidence="7 8">Large ribosomal subunit protein uL5</fullName>
    </recommendedName>
</protein>
<evidence type="ECO:0000256" key="4">
    <source>
        <dbReference type="ARBA" id="ARBA00022884"/>
    </source>
</evidence>
<keyword evidence="6 8" id="KW-0687">Ribonucleoprotein</keyword>